<dbReference type="CDD" id="cd14798">
    <property type="entry name" value="RX-CC_like"/>
    <property type="match status" value="1"/>
</dbReference>
<dbReference type="GO" id="GO:0000166">
    <property type="term" value="F:nucleotide binding"/>
    <property type="evidence" value="ECO:0007669"/>
    <property type="project" value="UniProtKB-KW"/>
</dbReference>
<dbReference type="Proteomes" id="UP000006038">
    <property type="component" value="Unassembled WGS sequence"/>
</dbReference>
<dbReference type="EnsemblPlants" id="OB0215G10010.1">
    <property type="protein sequence ID" value="OB0215G10010.1"/>
    <property type="gene ID" value="OB0215G10010"/>
</dbReference>
<dbReference type="Pfam" id="PF18052">
    <property type="entry name" value="Rx_N"/>
    <property type="match status" value="1"/>
</dbReference>
<evidence type="ECO:0000256" key="4">
    <source>
        <dbReference type="ARBA" id="ARBA00022741"/>
    </source>
</evidence>
<keyword evidence="5" id="KW-0611">Plant defense</keyword>
<protein>
    <recommendedName>
        <fullName evidence="6">Disease resistance N-terminal domain-containing protein</fullName>
    </recommendedName>
</protein>
<name>J3L8H9_ORYBR</name>
<reference evidence="7" key="1">
    <citation type="submission" date="2015-06" db="UniProtKB">
        <authorList>
            <consortium name="EnsemblPlants"/>
        </authorList>
    </citation>
    <scope>IDENTIFICATION</scope>
</reference>
<dbReference type="OrthoDB" id="679730at2759"/>
<dbReference type="OMA" id="TQLTIMR"/>
<dbReference type="KEGG" id="obr:102700021"/>
<proteinExistence type="inferred from homology"/>
<evidence type="ECO:0000259" key="6">
    <source>
        <dbReference type="Pfam" id="PF18052"/>
    </source>
</evidence>
<dbReference type="Gramene" id="OB0215G10010.1">
    <property type="protein sequence ID" value="OB0215G10010.1"/>
    <property type="gene ID" value="OB0215G10010"/>
</dbReference>
<dbReference type="RefSeq" id="XP_006665091.1">
    <property type="nucleotide sequence ID" value="XM_006665028.2"/>
</dbReference>
<keyword evidence="3" id="KW-0677">Repeat</keyword>
<evidence type="ECO:0000313" key="7">
    <source>
        <dbReference type="EnsemblPlants" id="OB0215G10010.1"/>
    </source>
</evidence>
<evidence type="ECO:0000313" key="8">
    <source>
        <dbReference type="Proteomes" id="UP000006038"/>
    </source>
</evidence>
<organism evidence="7">
    <name type="scientific">Oryza brachyantha</name>
    <name type="common">malo sina</name>
    <dbReference type="NCBI Taxonomy" id="4533"/>
    <lineage>
        <taxon>Eukaryota</taxon>
        <taxon>Viridiplantae</taxon>
        <taxon>Streptophyta</taxon>
        <taxon>Embryophyta</taxon>
        <taxon>Tracheophyta</taxon>
        <taxon>Spermatophyta</taxon>
        <taxon>Magnoliopsida</taxon>
        <taxon>Liliopsida</taxon>
        <taxon>Poales</taxon>
        <taxon>Poaceae</taxon>
        <taxon>BOP clade</taxon>
        <taxon>Oryzoideae</taxon>
        <taxon>Oryzeae</taxon>
        <taxon>Oryzinae</taxon>
        <taxon>Oryza</taxon>
    </lineage>
</organism>
<dbReference type="GO" id="GO:0006952">
    <property type="term" value="P:defense response"/>
    <property type="evidence" value="ECO:0007669"/>
    <property type="project" value="UniProtKB-KW"/>
</dbReference>
<keyword evidence="8" id="KW-1185">Reference proteome</keyword>
<dbReference type="PANTHER" id="PTHR19338">
    <property type="entry name" value="TRANSLOCASE OF INNER MITOCHONDRIAL MEMBRANE 13 HOMOLOG"/>
    <property type="match status" value="1"/>
</dbReference>
<evidence type="ECO:0000256" key="2">
    <source>
        <dbReference type="ARBA" id="ARBA00022614"/>
    </source>
</evidence>
<dbReference type="AlphaFoldDB" id="J3L8H9"/>
<dbReference type="HOGENOM" id="CLU_000837_29_4_1"/>
<evidence type="ECO:0000256" key="3">
    <source>
        <dbReference type="ARBA" id="ARBA00022737"/>
    </source>
</evidence>
<keyword evidence="2" id="KW-0433">Leucine-rich repeat</keyword>
<gene>
    <name evidence="7" type="primary">LOC102700021</name>
</gene>
<dbReference type="GeneID" id="102700021"/>
<sequence>MELVVSASTGAMKTLLPKLAEMLTDQYNLHKSVREDIESLQKELEGMHGALEKVSMVPADHLDSQVKIWANEVRELSYDIEDAVDSFMVRVDDGSDEPKKSHGFKKFIKKIRALFPTAKAQYDIGAMIQKIKKEVREVGERRYRYMLPGASTNTVVMDVRTPARRTTHTKNTEDTMSLVL</sequence>
<evidence type="ECO:0000256" key="5">
    <source>
        <dbReference type="ARBA" id="ARBA00022821"/>
    </source>
</evidence>
<comment type="similarity">
    <text evidence="1">Belongs to the disease resistance NB-LRR family.</text>
</comment>
<dbReference type="Gene3D" id="1.20.5.4130">
    <property type="match status" value="1"/>
</dbReference>
<accession>J3L8H9</accession>
<dbReference type="PANTHER" id="PTHR19338:SF16">
    <property type="entry name" value="AAA+ ATPASE DOMAIN-CONTAINING PROTEIN"/>
    <property type="match status" value="1"/>
</dbReference>
<feature type="domain" description="Disease resistance N-terminal" evidence="6">
    <location>
        <begin position="11"/>
        <end position="101"/>
    </location>
</feature>
<dbReference type="InterPro" id="IPR038005">
    <property type="entry name" value="RX-like_CC"/>
</dbReference>
<evidence type="ECO:0000256" key="1">
    <source>
        <dbReference type="ARBA" id="ARBA00008894"/>
    </source>
</evidence>
<keyword evidence="4" id="KW-0547">Nucleotide-binding</keyword>
<dbReference type="InterPro" id="IPR041118">
    <property type="entry name" value="Rx_N"/>
</dbReference>